<protein>
    <submittedName>
        <fullName evidence="1">Head Tail Connector Protein</fullName>
    </submittedName>
</protein>
<dbReference type="EMBL" id="BK015669">
    <property type="protein sequence ID" value="DAE19179.1"/>
    <property type="molecule type" value="Genomic_DNA"/>
</dbReference>
<evidence type="ECO:0000313" key="1">
    <source>
        <dbReference type="EMBL" id="DAE19179.1"/>
    </source>
</evidence>
<name>A0A8S5QK35_9CAUD</name>
<proteinExistence type="predicted"/>
<reference evidence="1" key="1">
    <citation type="journal article" date="2021" name="Proc. Natl. Acad. Sci. U.S.A.">
        <title>A Catalog of Tens of Thousands of Viruses from Human Metagenomes Reveals Hidden Associations with Chronic Diseases.</title>
        <authorList>
            <person name="Tisza M.J."/>
            <person name="Buck C.B."/>
        </authorList>
    </citation>
    <scope>NUCLEOTIDE SEQUENCE</scope>
    <source>
        <strain evidence="1">CtNYt19</strain>
    </source>
</reference>
<accession>A0A8S5QK35</accession>
<sequence length="107" mass="12579">MDREYLKRNVDTVKPAAKLACNITWEESETNSKLEEIIKNSIATICDMLGSDEIDFENDIRSRELLINYIVYKWNNVPEQFRTNYISDILECRKKVQLEKFVPEGDS</sequence>
<organism evidence="1">
    <name type="scientific">Siphoviridae sp. ctNYt19</name>
    <dbReference type="NCBI Taxonomy" id="2825472"/>
    <lineage>
        <taxon>Viruses</taxon>
        <taxon>Duplodnaviria</taxon>
        <taxon>Heunggongvirae</taxon>
        <taxon>Uroviricota</taxon>
        <taxon>Caudoviricetes</taxon>
    </lineage>
</organism>